<dbReference type="Proteomes" id="UP001055811">
    <property type="component" value="Linkage Group LG01"/>
</dbReference>
<dbReference type="EMBL" id="CM042009">
    <property type="protein sequence ID" value="KAI3790274.1"/>
    <property type="molecule type" value="Genomic_DNA"/>
</dbReference>
<gene>
    <name evidence="1" type="ORF">L2E82_03201</name>
</gene>
<evidence type="ECO:0000313" key="2">
    <source>
        <dbReference type="Proteomes" id="UP001055811"/>
    </source>
</evidence>
<sequence length="106" mass="11961">MVGHTLSIRHESFFLVRLAVVSWGGAGWGGVLWFESVRCGVKVKEGAPGFWALVNGISAVEQHFVVVFFFTKVHVFLWDFRIPFLQVDLFDTSNCTSFSNFNENEG</sequence>
<evidence type="ECO:0000313" key="1">
    <source>
        <dbReference type="EMBL" id="KAI3790274.1"/>
    </source>
</evidence>
<protein>
    <submittedName>
        <fullName evidence="1">Uncharacterized protein</fullName>
    </submittedName>
</protein>
<keyword evidence="2" id="KW-1185">Reference proteome</keyword>
<reference evidence="2" key="1">
    <citation type="journal article" date="2022" name="Mol. Ecol. Resour.">
        <title>The genomes of chicory, endive, great burdock and yacon provide insights into Asteraceae palaeo-polyploidization history and plant inulin production.</title>
        <authorList>
            <person name="Fan W."/>
            <person name="Wang S."/>
            <person name="Wang H."/>
            <person name="Wang A."/>
            <person name="Jiang F."/>
            <person name="Liu H."/>
            <person name="Zhao H."/>
            <person name="Xu D."/>
            <person name="Zhang Y."/>
        </authorList>
    </citation>
    <scope>NUCLEOTIDE SEQUENCE [LARGE SCALE GENOMIC DNA]</scope>
    <source>
        <strain evidence="2">cv. Punajuju</strain>
    </source>
</reference>
<accession>A0ACB9H3F2</accession>
<proteinExistence type="predicted"/>
<name>A0ACB9H3F2_CICIN</name>
<comment type="caution">
    <text evidence="1">The sequence shown here is derived from an EMBL/GenBank/DDBJ whole genome shotgun (WGS) entry which is preliminary data.</text>
</comment>
<reference evidence="1 2" key="2">
    <citation type="journal article" date="2022" name="Mol. Ecol. Resour.">
        <title>The genomes of chicory, endive, great burdock and yacon provide insights into Asteraceae paleo-polyploidization history and plant inulin production.</title>
        <authorList>
            <person name="Fan W."/>
            <person name="Wang S."/>
            <person name="Wang H."/>
            <person name="Wang A."/>
            <person name="Jiang F."/>
            <person name="Liu H."/>
            <person name="Zhao H."/>
            <person name="Xu D."/>
            <person name="Zhang Y."/>
        </authorList>
    </citation>
    <scope>NUCLEOTIDE SEQUENCE [LARGE SCALE GENOMIC DNA]</scope>
    <source>
        <strain evidence="2">cv. Punajuju</strain>
        <tissue evidence="1">Leaves</tissue>
    </source>
</reference>
<organism evidence="1 2">
    <name type="scientific">Cichorium intybus</name>
    <name type="common">Chicory</name>
    <dbReference type="NCBI Taxonomy" id="13427"/>
    <lineage>
        <taxon>Eukaryota</taxon>
        <taxon>Viridiplantae</taxon>
        <taxon>Streptophyta</taxon>
        <taxon>Embryophyta</taxon>
        <taxon>Tracheophyta</taxon>
        <taxon>Spermatophyta</taxon>
        <taxon>Magnoliopsida</taxon>
        <taxon>eudicotyledons</taxon>
        <taxon>Gunneridae</taxon>
        <taxon>Pentapetalae</taxon>
        <taxon>asterids</taxon>
        <taxon>campanulids</taxon>
        <taxon>Asterales</taxon>
        <taxon>Asteraceae</taxon>
        <taxon>Cichorioideae</taxon>
        <taxon>Cichorieae</taxon>
        <taxon>Cichoriinae</taxon>
        <taxon>Cichorium</taxon>
    </lineage>
</organism>